<dbReference type="AlphaFoldDB" id="A0A7J7ISC6"/>
<comment type="caution">
    <text evidence="9">The sequence shown here is derived from an EMBL/GenBank/DDBJ whole genome shotgun (WGS) entry which is preliminary data.</text>
</comment>
<evidence type="ECO:0000256" key="2">
    <source>
        <dbReference type="ARBA" id="ARBA00008444"/>
    </source>
</evidence>
<evidence type="ECO:0000313" key="9">
    <source>
        <dbReference type="EMBL" id="KAF6016843.1"/>
    </source>
</evidence>
<evidence type="ECO:0000256" key="7">
    <source>
        <dbReference type="ARBA" id="ARBA00041344"/>
    </source>
</evidence>
<keyword evidence="3 8" id="KW-0812">Transmembrane</keyword>
<reference evidence="9" key="1">
    <citation type="submission" date="2020-06" db="EMBL/GenBank/DDBJ databases">
        <title>Draft genome of Bugula neritina, a colonial animal packing powerful symbionts and potential medicines.</title>
        <authorList>
            <person name="Rayko M."/>
        </authorList>
    </citation>
    <scope>NUCLEOTIDE SEQUENCE [LARGE SCALE GENOMIC DNA]</scope>
    <source>
        <strain evidence="9">Kwan_BN1</strain>
    </source>
</reference>
<dbReference type="EMBL" id="VXIV02003459">
    <property type="protein sequence ID" value="KAF6016843.1"/>
    <property type="molecule type" value="Genomic_DNA"/>
</dbReference>
<keyword evidence="4 8" id="KW-1133">Transmembrane helix</keyword>
<feature type="transmembrane region" description="Helical" evidence="8">
    <location>
        <begin position="137"/>
        <end position="155"/>
    </location>
</feature>
<accession>A0A7J7ISC6</accession>
<evidence type="ECO:0000256" key="4">
    <source>
        <dbReference type="ARBA" id="ARBA00022989"/>
    </source>
</evidence>
<evidence type="ECO:0000256" key="3">
    <source>
        <dbReference type="ARBA" id="ARBA00022692"/>
    </source>
</evidence>
<feature type="transmembrane region" description="Helical" evidence="8">
    <location>
        <begin position="167"/>
        <end position="187"/>
    </location>
</feature>
<dbReference type="InterPro" id="IPR055299">
    <property type="entry name" value="TIMMDC1"/>
</dbReference>
<dbReference type="GO" id="GO:0032981">
    <property type="term" value="P:mitochondrial respiratory chain complex I assembly"/>
    <property type="evidence" value="ECO:0007669"/>
    <property type="project" value="InterPro"/>
</dbReference>
<evidence type="ECO:0000256" key="1">
    <source>
        <dbReference type="ARBA" id="ARBA00004141"/>
    </source>
</evidence>
<comment type="similarity">
    <text evidence="2">Belongs to the Tim17/Tim22/Tim23 family.</text>
</comment>
<dbReference type="Proteomes" id="UP000593567">
    <property type="component" value="Unassembled WGS sequence"/>
</dbReference>
<keyword evidence="10" id="KW-1185">Reference proteome</keyword>
<evidence type="ECO:0000313" key="10">
    <source>
        <dbReference type="Proteomes" id="UP000593567"/>
    </source>
</evidence>
<name>A0A7J7ISC6_BUGNE</name>
<evidence type="ECO:0000256" key="6">
    <source>
        <dbReference type="ARBA" id="ARBA00040778"/>
    </source>
</evidence>
<protein>
    <recommendedName>
        <fullName evidence="6">Complex I assembly factor TIMMDC1, mitochondrial</fullName>
    </recommendedName>
    <alternativeName>
        <fullName evidence="7">Translocase of inner mitochondrial membrane domain-containing protein 1</fullName>
    </alternativeName>
</protein>
<gene>
    <name evidence="9" type="ORF">EB796_024845</name>
</gene>
<keyword evidence="5 8" id="KW-0472">Membrane</keyword>
<organism evidence="9 10">
    <name type="scientific">Bugula neritina</name>
    <name type="common">Brown bryozoan</name>
    <name type="synonym">Sertularia neritina</name>
    <dbReference type="NCBI Taxonomy" id="10212"/>
    <lineage>
        <taxon>Eukaryota</taxon>
        <taxon>Metazoa</taxon>
        <taxon>Spiralia</taxon>
        <taxon>Lophotrochozoa</taxon>
        <taxon>Bryozoa</taxon>
        <taxon>Gymnolaemata</taxon>
        <taxon>Cheilostomatida</taxon>
        <taxon>Flustrina</taxon>
        <taxon>Buguloidea</taxon>
        <taxon>Bugulidae</taxon>
        <taxon>Bugula</taxon>
    </lineage>
</organism>
<dbReference type="PANTHER" id="PTHR13002">
    <property type="entry name" value="C3ORF1 PROTEIN-RELATED"/>
    <property type="match status" value="1"/>
</dbReference>
<comment type="subcellular location">
    <subcellularLocation>
        <location evidence="1">Membrane</location>
        <topology evidence="1">Multi-pass membrane protein</topology>
    </subcellularLocation>
</comment>
<evidence type="ECO:0000256" key="5">
    <source>
        <dbReference type="ARBA" id="ARBA00023136"/>
    </source>
</evidence>
<evidence type="ECO:0000256" key="8">
    <source>
        <dbReference type="SAM" id="Phobius"/>
    </source>
</evidence>
<dbReference type="GO" id="GO:0005739">
    <property type="term" value="C:mitochondrion"/>
    <property type="evidence" value="ECO:0007669"/>
    <property type="project" value="TreeGrafter"/>
</dbReference>
<sequence>MVQQNNLKETFNSELLSEYISQEKPLDRVKRLYKKNEQTTRYYEEAKVCEVISLFISTTVGSAAFALSAPLCRENYISANVATVYDTKVVAMRRAKDAYMFGGLKRFAKWTLLTYAVVFSFSNMSQALELYRCETNIAHYTVSGVAVGAISRLILGPRAMLAGGFIGGYMGTMTGFAATNIMTWAGINIEQRFYEEMERKLIEKKCYEESRAKALAQWLWEVEVRPPTKLEHLYSYFDTSLQVVEVESVDTSARCSPVIPHSYHY</sequence>
<dbReference type="PANTHER" id="PTHR13002:SF1">
    <property type="entry name" value="COMPLEX I ASSEMBLY FACTOR TIMMDC1, MITOCHONDRIAL"/>
    <property type="match status" value="1"/>
</dbReference>
<dbReference type="OrthoDB" id="5826189at2759"/>
<proteinExistence type="inferred from homology"/>
<dbReference type="GO" id="GO:0016020">
    <property type="term" value="C:membrane"/>
    <property type="evidence" value="ECO:0007669"/>
    <property type="project" value="UniProtKB-SubCell"/>
</dbReference>